<dbReference type="PANTHER" id="PTHR45703">
    <property type="entry name" value="DYNEIN HEAVY CHAIN"/>
    <property type="match status" value="1"/>
</dbReference>
<evidence type="ECO:0000313" key="4">
    <source>
        <dbReference type="Proteomes" id="UP000001542"/>
    </source>
</evidence>
<dbReference type="SUPFAM" id="SSF52540">
    <property type="entry name" value="P-loop containing nucleoside triphosphate hydrolases"/>
    <property type="match status" value="3"/>
</dbReference>
<dbReference type="Gene3D" id="1.10.8.710">
    <property type="match status" value="1"/>
</dbReference>
<dbReference type="Proteomes" id="UP000001542">
    <property type="component" value="Unassembled WGS sequence"/>
</dbReference>
<evidence type="ECO:0000313" key="3">
    <source>
        <dbReference type="EMBL" id="EAY15861.1"/>
    </source>
</evidence>
<dbReference type="STRING" id="5722.A2DUX6"/>
<sequence>MSEESSVFTEFRNLCISFDKGQDQSQKEEKKNLLEKVETIYLQMSRLDVASLGSLAEAFAIMDTTSQAIDRIWTDCTIYSSDQVLKLMNYISSDLSKFVIASVASFKLFDNTKSSRTLALCSQILSKWYNQAITFTTTQWPQFTPRPWNSGKYENPEIAQLYYRVNFFAEYRRSFFYCAQFKQNFMPPNIQNIGGHIELTEDKWNEITSFLMGHLKSLLFGDGGVIDNVNAQLKSVSDSQDALASLIQSLSFLKNFPEFTKVVQPYEETRDKLFLTFLDLIKGQLPQHQSEDPTDTVGTIWILHQIQYCRAFMAKIQNPAQNVTDECNNVVNLFEKSVEKSYLAWYKQLSSKLDSVDFTKPLFTFEFNSSSKLASLAFPEEFTNYMDQAADLTALKKRIPNELQAKLKKVRDQKGYYCSIKQVCDYYNATILSIIRPLRRLLIQYVDQFINSFQSIVSVDFTFPENVEQFIGSILKQAKDLDNTNNQMLSIHKKFIADISNLFDCSLITGEEKWKETLRSIRNQIYEIYRNGLTNVKPWMKHLNAQIYKALDYQFDKTLMTMENDVQKTTVEISYNVDSRTVIFEPSLGNLRQQLYNQITKLISIPSHFAGVTLSQKTDAASEFAAIIHGHTDSIEQLYQRTEKLINTISGCTKQLNTWIALGAIADFDARISTMFSSPEEFRTNLNFVSIRESEIEQLPDTQQFEFITISYKLAKASFRKLVTEYKRSICNLLRKSLDNDISTVMDFINNSLASVQTSVQTSEEVRKSRENIVALSKMVNDYSKTFQSIRAKSSLLMIHDQQSRQSLQFQIDSIQSHWEIFRGTLQDQNKVITQQMRTLKTLMSQKIDDFQRRTTSFKLKWEERKPKDVDFKNEAAVKKAINTVKETKNGLEEFKKERDLLLEEEASFGVKQERQFPDIKEVSQQLKAFESTWLLVDKWQTSLDEMSHEDWVTFRTHIFDLEEFLQQWEQTVNSVPQSEVSNYVLDQVHTLLKAYPSMKYVRGDNWVAEHWEELGIIIKFPRPMKINDLKLADILNSADKIRINEHKIKQLCERAKGEGTIRSALREIREWNMHTEFILFEQQGVPVIKEWKDLLTQVSDMQATIQSLSSLQYAEAFESEIQLWTTKFTTLHETLLLLNQIQRKWLHLAPIFSSGALPSHTEKFNALDNQFRSLMNDTKKDPQVTSLLNKYDIVSLLKGLLEGLDACQSALTAFLESKRQGFPRLYFIGDFDLLDILGKVKDSPDVVQTHLKNLFQGISSVVFDDNKKLVAFCSSLGEKVYLPEPIFTNSSVEVWLNELCVKQQKALMQSLSDYVQGKSFTTKKFPSQIVQVGEAIKYTSDMIASIPHRQLRDCYKSYQQKLHAIADFRKKPLEVSDVSSSINTETTDESEISLIKCLIIDFVQYTSVMEELQQYDVASLDNFQWLRRIKYFFENDKCVIRMCDGTFDYGYEYQGNAPKLVHTPLTDICWSTLCEGMHLGFAGNPYGPAGTGKTESVKALGQAMGRQVLVFNCGDGIDVKSICRIFTGLVQCGAWGCFDEFNRLDELVLSAVSQQIQAIQTAILKKKENVALLGKTIPLDLKSGIFVTLNPAGKAYGGRSKLPNNLKALFRSVSMSAPDKALIGEIMLYSEGFQASTELAQRLTTTFSLADQLLSKQRHYDWGLRAQKTVLNMAGQWLRESDGSQNEADIVIRALLFDTLGKLDDKDRSLFLDIVKDIFKTQDANANNENSLQDTINEIIKEKKLQPSQQQLTKIALLHQLLQHRTGAVIVGPAGCGKSTVWKVLADALTKSGHKCNVWHIVPKSDALEMLMGSIDLDTREWTDGSLTKAARAAAKLPPEEFGFIVCDGDVDPVWIESLNSVLDDNKLLTLPTGERIQFDKNVKFIFETHSLQFASPATVSRMGVLFVNAVDFDVKLTFPQFTEKMNPEIQKLFNKFIPQVITLLQQNAQNMVFPLTDLSMVRNIYPHVANSTNETDFVLGVIRGSVSMLNPSVHEKFATLILQNAKSCGIKFSSMKNPLTSYVAKDGNVSNFDYVKMPDNAWNVTNPPFIKTPESCRFLAMAESHVQMNQPLLIVGPKGCGKTTLIQQLYPGDVEVINCNALTNAKIVIQRLTELCSSSPGANGIRMKPRSGKNLTIFFKGIQYPAADKFETVQLHSFIRQLTQLNGFMNDALEWVELVGINIVASMNPGESLQTISERLISQFRIVVIDYVSSDSLKFIYGEYVTKILHTEQESTWNNSNLCYELANAS</sequence>
<reference evidence="3" key="1">
    <citation type="submission" date="2006-10" db="EMBL/GenBank/DDBJ databases">
        <authorList>
            <person name="Amadeo P."/>
            <person name="Zhao Q."/>
            <person name="Wortman J."/>
            <person name="Fraser-Liggett C."/>
            <person name="Carlton J."/>
        </authorList>
    </citation>
    <scope>NUCLEOTIDE SEQUENCE</scope>
    <source>
        <strain evidence="3">G3</strain>
    </source>
</reference>
<feature type="domain" description="AAA+ ATPase" evidence="2">
    <location>
        <begin position="1765"/>
        <end position="1914"/>
    </location>
</feature>
<dbReference type="Pfam" id="PF12775">
    <property type="entry name" value="AAA_7"/>
    <property type="match status" value="1"/>
</dbReference>
<dbReference type="KEGG" id="tva:4773868"/>
<dbReference type="InParanoid" id="A2DUX6"/>
<dbReference type="InterPro" id="IPR035699">
    <property type="entry name" value="AAA_6"/>
</dbReference>
<dbReference type="EMBL" id="DS113250">
    <property type="protein sequence ID" value="EAY15861.1"/>
    <property type="molecule type" value="Genomic_DNA"/>
</dbReference>
<dbReference type="InterPro" id="IPR043157">
    <property type="entry name" value="Dynein_AAA1S"/>
</dbReference>
<dbReference type="VEuPathDB" id="TrichDB:TVAG_105170"/>
<dbReference type="Pfam" id="PF08393">
    <property type="entry name" value="DHC_N2"/>
    <property type="match status" value="1"/>
</dbReference>
<dbReference type="GO" id="GO:0005524">
    <property type="term" value="F:ATP binding"/>
    <property type="evidence" value="ECO:0007669"/>
    <property type="project" value="InterPro"/>
</dbReference>
<dbReference type="InterPro" id="IPR027417">
    <property type="entry name" value="P-loop_NTPase"/>
</dbReference>
<evidence type="ECO:0000259" key="2">
    <source>
        <dbReference type="SMART" id="SM00382"/>
    </source>
</evidence>
<dbReference type="Gene3D" id="3.40.50.300">
    <property type="entry name" value="P-loop containing nucleotide triphosphate hydrolases"/>
    <property type="match status" value="3"/>
</dbReference>
<dbReference type="InterPro" id="IPR026983">
    <property type="entry name" value="DHC"/>
</dbReference>
<keyword evidence="1" id="KW-0175">Coiled coil</keyword>
<dbReference type="eggNOG" id="KOG3595">
    <property type="taxonomic scope" value="Eukaryota"/>
</dbReference>
<dbReference type="InterPro" id="IPR013602">
    <property type="entry name" value="Dynein_heavy_linker"/>
</dbReference>
<dbReference type="InterPro" id="IPR042228">
    <property type="entry name" value="Dynein_linker_3"/>
</dbReference>
<dbReference type="SMART" id="SM00382">
    <property type="entry name" value="AAA"/>
    <property type="match status" value="3"/>
</dbReference>
<dbReference type="GO" id="GO:0030286">
    <property type="term" value="C:dynein complex"/>
    <property type="evidence" value="ECO:0007669"/>
    <property type="project" value="InterPro"/>
</dbReference>
<feature type="domain" description="AAA+ ATPase" evidence="2">
    <location>
        <begin position="1483"/>
        <end position="1620"/>
    </location>
</feature>
<dbReference type="InterPro" id="IPR042222">
    <property type="entry name" value="Dynein_2_N"/>
</dbReference>
<organism evidence="3 4">
    <name type="scientific">Trichomonas vaginalis (strain ATCC PRA-98 / G3)</name>
    <dbReference type="NCBI Taxonomy" id="412133"/>
    <lineage>
        <taxon>Eukaryota</taxon>
        <taxon>Metamonada</taxon>
        <taxon>Parabasalia</taxon>
        <taxon>Trichomonadida</taxon>
        <taxon>Trichomonadidae</taxon>
        <taxon>Trichomonas</taxon>
    </lineage>
</organism>
<evidence type="ECO:0000256" key="1">
    <source>
        <dbReference type="SAM" id="Coils"/>
    </source>
</evidence>
<accession>A2DUX6</accession>
<dbReference type="GO" id="GO:0045505">
    <property type="term" value="F:dynein intermediate chain binding"/>
    <property type="evidence" value="ECO:0007669"/>
    <property type="project" value="InterPro"/>
</dbReference>
<dbReference type="Pfam" id="PF12774">
    <property type="entry name" value="AAA_6"/>
    <property type="match status" value="1"/>
</dbReference>
<dbReference type="Gene3D" id="1.20.140.100">
    <property type="entry name" value="Dynein heavy chain, N-terminal domain 2"/>
    <property type="match status" value="1"/>
</dbReference>
<reference evidence="3" key="2">
    <citation type="journal article" date="2007" name="Science">
        <title>Draft genome sequence of the sexually transmitted pathogen Trichomonas vaginalis.</title>
        <authorList>
            <person name="Carlton J.M."/>
            <person name="Hirt R.P."/>
            <person name="Silva J.C."/>
            <person name="Delcher A.L."/>
            <person name="Schatz M."/>
            <person name="Zhao Q."/>
            <person name="Wortman J.R."/>
            <person name="Bidwell S.L."/>
            <person name="Alsmark U.C.M."/>
            <person name="Besteiro S."/>
            <person name="Sicheritz-Ponten T."/>
            <person name="Noel C.J."/>
            <person name="Dacks J.B."/>
            <person name="Foster P.G."/>
            <person name="Simillion C."/>
            <person name="Van de Peer Y."/>
            <person name="Miranda-Saavedra D."/>
            <person name="Barton G.J."/>
            <person name="Westrop G.D."/>
            <person name="Mueller S."/>
            <person name="Dessi D."/>
            <person name="Fiori P.L."/>
            <person name="Ren Q."/>
            <person name="Paulsen I."/>
            <person name="Zhang H."/>
            <person name="Bastida-Corcuera F.D."/>
            <person name="Simoes-Barbosa A."/>
            <person name="Brown M.T."/>
            <person name="Hayes R.D."/>
            <person name="Mukherjee M."/>
            <person name="Okumura C.Y."/>
            <person name="Schneider R."/>
            <person name="Smith A.J."/>
            <person name="Vanacova S."/>
            <person name="Villalvazo M."/>
            <person name="Haas B.J."/>
            <person name="Pertea M."/>
            <person name="Feldblyum T.V."/>
            <person name="Utterback T.R."/>
            <person name="Shu C.L."/>
            <person name="Osoegawa K."/>
            <person name="de Jong P.J."/>
            <person name="Hrdy I."/>
            <person name="Horvathova L."/>
            <person name="Zubacova Z."/>
            <person name="Dolezal P."/>
            <person name="Malik S.B."/>
            <person name="Logsdon J.M. Jr."/>
            <person name="Henze K."/>
            <person name="Gupta A."/>
            <person name="Wang C.C."/>
            <person name="Dunne R.L."/>
            <person name="Upcroft J.A."/>
            <person name="Upcroft P."/>
            <person name="White O."/>
            <person name="Salzberg S.L."/>
            <person name="Tang P."/>
            <person name="Chiu C.-H."/>
            <person name="Lee Y.-S."/>
            <person name="Embley T.M."/>
            <person name="Coombs G.H."/>
            <person name="Mottram J.C."/>
            <person name="Tachezy J."/>
            <person name="Fraser-Liggett C.M."/>
            <person name="Johnson P.J."/>
        </authorList>
    </citation>
    <scope>NUCLEOTIDE SEQUENCE [LARGE SCALE GENOMIC DNA]</scope>
    <source>
        <strain evidence="3">G3</strain>
    </source>
</reference>
<proteinExistence type="predicted"/>
<dbReference type="InterPro" id="IPR003593">
    <property type="entry name" value="AAA+_ATPase"/>
</dbReference>
<dbReference type="GO" id="GO:0051959">
    <property type="term" value="F:dynein light intermediate chain binding"/>
    <property type="evidence" value="ECO:0007669"/>
    <property type="project" value="InterPro"/>
</dbReference>
<feature type="domain" description="AAA+ ATPase" evidence="2">
    <location>
        <begin position="2070"/>
        <end position="2214"/>
    </location>
</feature>
<dbReference type="Gene3D" id="3.20.180.20">
    <property type="entry name" value="Dynein heavy chain, N-terminal domain 2"/>
    <property type="match status" value="1"/>
</dbReference>
<feature type="coiled-coil region" evidence="1">
    <location>
        <begin position="878"/>
        <end position="905"/>
    </location>
</feature>
<protein>
    <recommendedName>
        <fullName evidence="2">AAA+ ATPase domain-containing protein</fullName>
    </recommendedName>
</protein>
<dbReference type="PANTHER" id="PTHR45703:SF22">
    <property type="entry name" value="DYNEIN CYTOPLASMIC 2 HEAVY CHAIN 1"/>
    <property type="match status" value="1"/>
</dbReference>
<keyword evidence="4" id="KW-1185">Reference proteome</keyword>
<dbReference type="Gene3D" id="1.20.58.1120">
    <property type="match status" value="1"/>
</dbReference>
<dbReference type="GO" id="GO:0007018">
    <property type="term" value="P:microtubule-based movement"/>
    <property type="evidence" value="ECO:0007669"/>
    <property type="project" value="InterPro"/>
</dbReference>
<dbReference type="FunFam" id="3.40.50.300:FF:000071">
    <property type="entry name" value="Cytoplasmic dynein heavy chain 1"/>
    <property type="match status" value="1"/>
</dbReference>
<gene>
    <name evidence="3" type="ORF">TVAG_160340</name>
</gene>
<dbReference type="Gene3D" id="1.20.920.30">
    <property type="match status" value="1"/>
</dbReference>
<dbReference type="OrthoDB" id="10252139at2759"/>
<dbReference type="VEuPathDB" id="TrichDB:TVAGG3_0259030"/>
<name>A2DUX6_TRIV3</name>